<keyword evidence="3 9" id="KW-1003">Cell membrane</keyword>
<feature type="transmembrane region" description="Helical" evidence="9">
    <location>
        <begin position="12"/>
        <end position="31"/>
    </location>
</feature>
<keyword evidence="8 9" id="KW-0472">Membrane</keyword>
<evidence type="ECO:0000256" key="1">
    <source>
        <dbReference type="ARBA" id="ARBA00004141"/>
    </source>
</evidence>
<dbReference type="PANTHER" id="PTHR42865:SF8">
    <property type="entry name" value="SERINE_THREONINE TRANSPORTER SSTT"/>
    <property type="match status" value="1"/>
</dbReference>
<dbReference type="Pfam" id="PF00375">
    <property type="entry name" value="SDF"/>
    <property type="match status" value="1"/>
</dbReference>
<dbReference type="SUPFAM" id="SSF118215">
    <property type="entry name" value="Proton glutamate symport protein"/>
    <property type="match status" value="1"/>
</dbReference>
<evidence type="ECO:0000256" key="2">
    <source>
        <dbReference type="ARBA" id="ARBA00022448"/>
    </source>
</evidence>
<evidence type="ECO:0000256" key="8">
    <source>
        <dbReference type="ARBA" id="ARBA00023136"/>
    </source>
</evidence>
<evidence type="ECO:0000313" key="10">
    <source>
        <dbReference type="EMBL" id="GEQ20564.1"/>
    </source>
</evidence>
<keyword evidence="6 9" id="KW-0029">Amino-acid transport</keyword>
<reference evidence="10 11" key="1">
    <citation type="submission" date="2019-07" db="EMBL/GenBank/DDBJ databases">
        <title>Whole genome shotgun sequence of Clostridium butyricum NBRC 3858.</title>
        <authorList>
            <person name="Hosoyama A."/>
            <person name="Uohara A."/>
            <person name="Ohji S."/>
            <person name="Ichikawa N."/>
        </authorList>
    </citation>
    <scope>NUCLEOTIDE SEQUENCE [LARGE SCALE GENOMIC DNA]</scope>
    <source>
        <strain evidence="10 11">NBRC 3858</strain>
    </source>
</reference>
<dbReference type="GO" id="GO:0005886">
    <property type="term" value="C:plasma membrane"/>
    <property type="evidence" value="ECO:0007669"/>
    <property type="project" value="UniProtKB-SubCell"/>
</dbReference>
<sequence>MKNLLYIWNKLSLVKQIIIGLITGIILSLTIPERVKGISIFGNLFVGALKSVAPVLVLFLVMSAICQHKSGKKTNMKSIIGLYAVGTFLAAIITVAASFIFPITLTLSGGIDNVSPPGGVGEVLNTLMMNVVDNPVKALSNANYIGILSWALILGFALRSSADSTKLVISNFSDAVSKVVELIIRFAPIGIMGLVFDTISTNGIESLLGYGQLLLLLIGCMIFVALVVNPLIVYINIHRNPYPLVIKCLKESGITAFFTRSSAANIPVNMKLCEDLGLNRDTYSISIPLGSTINMGGAAVTISVLSLAAANTLGIQVDVGTALLLSLLSAVCACGTSGIAGGSLLLVPLACSLFGIPNEIAMKVVAVGFVVGVLQDSSETALNSSTDVLFTAAAEFAERRKSKKESLN</sequence>
<dbReference type="EMBL" id="BKBC01000010">
    <property type="protein sequence ID" value="GEQ20564.1"/>
    <property type="molecule type" value="Genomic_DNA"/>
</dbReference>
<feature type="transmembrane region" description="Helical" evidence="9">
    <location>
        <begin position="179"/>
        <end position="201"/>
    </location>
</feature>
<dbReference type="GO" id="GO:0015826">
    <property type="term" value="P:threonine transport"/>
    <property type="evidence" value="ECO:0007669"/>
    <property type="project" value="InterPro"/>
</dbReference>
<comment type="function">
    <text evidence="9">Involved in the import of serine and threonine into the cell, with the concomitant import of sodium (symport system).</text>
</comment>
<feature type="transmembrane region" description="Helical" evidence="9">
    <location>
        <begin position="289"/>
        <end position="310"/>
    </location>
</feature>
<dbReference type="InterPro" id="IPR001991">
    <property type="entry name" value="Na-dicarboxylate_symporter"/>
</dbReference>
<comment type="caution">
    <text evidence="10">The sequence shown here is derived from an EMBL/GenBank/DDBJ whole genome shotgun (WGS) entry which is preliminary data.</text>
</comment>
<dbReference type="Gene3D" id="1.10.3860.10">
    <property type="entry name" value="Sodium:dicarboxylate symporter"/>
    <property type="match status" value="1"/>
</dbReference>
<evidence type="ECO:0000256" key="5">
    <source>
        <dbReference type="ARBA" id="ARBA00022847"/>
    </source>
</evidence>
<dbReference type="NCBIfam" id="NF010151">
    <property type="entry name" value="PRK13628.1"/>
    <property type="match status" value="1"/>
</dbReference>
<dbReference type="AlphaFoldDB" id="A0A512TJX6"/>
<dbReference type="FunFam" id="1.10.3860.10:FF:000003">
    <property type="entry name" value="Serine/threonine transporter sstT"/>
    <property type="match status" value="1"/>
</dbReference>
<dbReference type="InterPro" id="IPR036458">
    <property type="entry name" value="Na:dicarbo_symporter_sf"/>
</dbReference>
<keyword evidence="4 9" id="KW-0812">Transmembrane</keyword>
<keyword evidence="7 9" id="KW-1133">Transmembrane helix</keyword>
<dbReference type="PANTHER" id="PTHR42865">
    <property type="entry name" value="PROTON/GLUTAMATE-ASPARTATE SYMPORTER"/>
    <property type="match status" value="1"/>
</dbReference>
<feature type="transmembrane region" description="Helical" evidence="9">
    <location>
        <begin position="213"/>
        <end position="237"/>
    </location>
</feature>
<dbReference type="InterPro" id="IPR023025">
    <property type="entry name" value="Ser_Thr_transp_SstT"/>
</dbReference>
<gene>
    <name evidence="9" type="primary">sstT</name>
    <name evidence="10" type="ORF">CBU02nite_10700</name>
</gene>
<comment type="catalytic activity">
    <reaction evidence="9">
        <text>L-threonine(in) + Na(+)(in) = L-threonine(out) + Na(+)(out)</text>
        <dbReference type="Rhea" id="RHEA:69999"/>
        <dbReference type="ChEBI" id="CHEBI:29101"/>
        <dbReference type="ChEBI" id="CHEBI:57926"/>
    </reaction>
</comment>
<feature type="transmembrane region" description="Helical" evidence="9">
    <location>
        <begin position="138"/>
        <end position="158"/>
    </location>
</feature>
<name>A0A512TJX6_CLOBU</name>
<evidence type="ECO:0000256" key="7">
    <source>
        <dbReference type="ARBA" id="ARBA00022989"/>
    </source>
</evidence>
<proteinExistence type="inferred from homology"/>
<keyword evidence="2 9" id="KW-0813">Transport</keyword>
<dbReference type="PRINTS" id="PR00173">
    <property type="entry name" value="EDTRNSPORT"/>
</dbReference>
<comment type="subcellular location">
    <subcellularLocation>
        <location evidence="9">Cell membrane</location>
        <topology evidence="9">Multi-pass membrane protein</topology>
    </subcellularLocation>
    <subcellularLocation>
        <location evidence="1">Membrane</location>
        <topology evidence="1">Multi-pass membrane protein</topology>
    </subcellularLocation>
</comment>
<feature type="transmembrane region" description="Helical" evidence="9">
    <location>
        <begin position="82"/>
        <end position="105"/>
    </location>
</feature>
<dbReference type="Proteomes" id="UP000321089">
    <property type="component" value="Unassembled WGS sequence"/>
</dbReference>
<comment type="similarity">
    <text evidence="9">Belongs to the dicarboxylate/amino acid:cation symporter (DAACS) (TC 2.A.23) family.</text>
</comment>
<feature type="transmembrane region" description="Helical" evidence="9">
    <location>
        <begin position="37"/>
        <end position="61"/>
    </location>
</feature>
<protein>
    <recommendedName>
        <fullName evidence="9">Serine/threonine transporter SstT</fullName>
    </recommendedName>
    <alternativeName>
        <fullName evidence="9">Na(+)/serine-threonine symporter</fullName>
    </alternativeName>
</protein>
<dbReference type="GO" id="GO:0005295">
    <property type="term" value="F:neutral L-amino acid:sodium symporter activity"/>
    <property type="evidence" value="ECO:0007669"/>
    <property type="project" value="TreeGrafter"/>
</dbReference>
<dbReference type="GO" id="GO:0032329">
    <property type="term" value="P:serine transport"/>
    <property type="evidence" value="ECO:0007669"/>
    <property type="project" value="InterPro"/>
</dbReference>
<comment type="catalytic activity">
    <reaction evidence="9">
        <text>L-serine(in) + Na(+)(in) = L-serine(out) + Na(+)(out)</text>
        <dbReference type="Rhea" id="RHEA:29575"/>
        <dbReference type="ChEBI" id="CHEBI:29101"/>
        <dbReference type="ChEBI" id="CHEBI:33384"/>
    </reaction>
</comment>
<evidence type="ECO:0000256" key="6">
    <source>
        <dbReference type="ARBA" id="ARBA00022970"/>
    </source>
</evidence>
<organism evidence="10 11">
    <name type="scientific">Clostridium butyricum</name>
    <dbReference type="NCBI Taxonomy" id="1492"/>
    <lineage>
        <taxon>Bacteria</taxon>
        <taxon>Bacillati</taxon>
        <taxon>Bacillota</taxon>
        <taxon>Clostridia</taxon>
        <taxon>Eubacteriales</taxon>
        <taxon>Clostridiaceae</taxon>
        <taxon>Clostridium</taxon>
    </lineage>
</organism>
<accession>A0A512TJX6</accession>
<dbReference type="HAMAP" id="MF_01582">
    <property type="entry name" value="Ser_Thr_transp_SstT"/>
    <property type="match status" value="1"/>
</dbReference>
<feature type="transmembrane region" description="Helical" evidence="9">
    <location>
        <begin position="322"/>
        <end position="347"/>
    </location>
</feature>
<evidence type="ECO:0000256" key="4">
    <source>
        <dbReference type="ARBA" id="ARBA00022692"/>
    </source>
</evidence>
<evidence type="ECO:0000256" key="9">
    <source>
        <dbReference type="HAMAP-Rule" id="MF_01582"/>
    </source>
</evidence>
<evidence type="ECO:0000313" key="11">
    <source>
        <dbReference type="Proteomes" id="UP000321089"/>
    </source>
</evidence>
<keyword evidence="5 9" id="KW-0769">Symport</keyword>
<evidence type="ECO:0000256" key="3">
    <source>
        <dbReference type="ARBA" id="ARBA00022475"/>
    </source>
</evidence>
<dbReference type="RefSeq" id="WP_146868095.1">
    <property type="nucleotide sequence ID" value="NZ_BKBC01000010.1"/>
</dbReference>